<keyword evidence="5" id="KW-0809">Transit peptide</keyword>
<evidence type="ECO:0000256" key="3">
    <source>
        <dbReference type="ARBA" id="ARBA00020726"/>
    </source>
</evidence>
<evidence type="ECO:0000313" key="11">
    <source>
        <dbReference type="Proteomes" id="UP000290900"/>
    </source>
</evidence>
<evidence type="ECO:0000256" key="6">
    <source>
        <dbReference type="ARBA" id="ARBA00022989"/>
    </source>
</evidence>
<evidence type="ECO:0000256" key="4">
    <source>
        <dbReference type="ARBA" id="ARBA00022692"/>
    </source>
</evidence>
<dbReference type="Pfam" id="PF08294">
    <property type="entry name" value="TIM21"/>
    <property type="match status" value="1"/>
</dbReference>
<protein>
    <recommendedName>
        <fullName evidence="3 9">Mitochondrial import inner membrane translocase subunit Tim21</fullName>
    </recommendedName>
</protein>
<comment type="function">
    <text evidence="9">Essential component of the TIM23 complex, a complex that mediates the translocation of transit peptide-containing proteins across the mitochondrial inner membrane.</text>
</comment>
<keyword evidence="9" id="KW-0811">Translocation</keyword>
<keyword evidence="9" id="KW-0653">Protein transport</keyword>
<dbReference type="Proteomes" id="UP000290900">
    <property type="component" value="Unassembled WGS sequence"/>
</dbReference>
<dbReference type="InterPro" id="IPR038552">
    <property type="entry name" value="Tim21_IMS_sf"/>
</dbReference>
<dbReference type="PANTHER" id="PTHR13032">
    <property type="entry name" value="MITOCHONDRIAL IMPORT INNER MEMBRANE TRANSLOCASE SUBUNIT TIM21"/>
    <property type="match status" value="1"/>
</dbReference>
<name>A0A448YER1_BRENA</name>
<keyword evidence="6 9" id="KW-1133">Transmembrane helix</keyword>
<comment type="similarity">
    <text evidence="2 9">Belongs to the TIM21 family.</text>
</comment>
<keyword evidence="9" id="KW-0813">Transport</keyword>
<organism evidence="10 11">
    <name type="scientific">Brettanomyces naardenensis</name>
    <name type="common">Yeast</name>
    <dbReference type="NCBI Taxonomy" id="13370"/>
    <lineage>
        <taxon>Eukaryota</taxon>
        <taxon>Fungi</taxon>
        <taxon>Dikarya</taxon>
        <taxon>Ascomycota</taxon>
        <taxon>Saccharomycotina</taxon>
        <taxon>Pichiomycetes</taxon>
        <taxon>Pichiales</taxon>
        <taxon>Pichiaceae</taxon>
        <taxon>Brettanomyces</taxon>
    </lineage>
</organism>
<dbReference type="STRING" id="13370.A0A448YER1"/>
<dbReference type="AlphaFoldDB" id="A0A448YER1"/>
<reference evidence="10 11" key="1">
    <citation type="submission" date="2018-12" db="EMBL/GenBank/DDBJ databases">
        <authorList>
            <person name="Tiukova I."/>
            <person name="Dainat J."/>
        </authorList>
    </citation>
    <scope>NUCLEOTIDE SEQUENCE [LARGE SCALE GENOMIC DNA]</scope>
</reference>
<evidence type="ECO:0000256" key="1">
    <source>
        <dbReference type="ARBA" id="ARBA00004304"/>
    </source>
</evidence>
<dbReference type="GO" id="GO:0005744">
    <property type="term" value="C:TIM23 mitochondrial import inner membrane translocase complex"/>
    <property type="evidence" value="ECO:0007669"/>
    <property type="project" value="UniProtKB-UniRule"/>
</dbReference>
<dbReference type="InterPro" id="IPR013261">
    <property type="entry name" value="Tim21"/>
</dbReference>
<sequence length="206" mass="23365">MSTSSSTKKGPSRSFTERVKSGTKFLISSAIVLAALGVTTVSLYLVFKELFSPSGETSTFNRVVNRIEKDPNCLKLLGYSEEEVKKGKMKLKAYGDVPRDRWTRERPIRATQYTAKDGTERLLMRFFVESKYKVGVVRVEAIEENLIAQKFNYITLDVKGEKRYYLEGQPPQVSYKRPFSVFGSNSGFLGVKWGTQSNDKRDDGKK</sequence>
<comment type="subcellular location">
    <subcellularLocation>
        <location evidence="9">Mitochondrion inner membrane</location>
        <topology evidence="9">Single-pass membrane protein</topology>
    </subcellularLocation>
    <subcellularLocation>
        <location evidence="1">Mitochondrion membrane</location>
        <topology evidence="1">Single-pass membrane protein</topology>
    </subcellularLocation>
</comment>
<dbReference type="InParanoid" id="A0A448YER1"/>
<keyword evidence="9" id="KW-0999">Mitochondrion inner membrane</keyword>
<evidence type="ECO:0000256" key="2">
    <source>
        <dbReference type="ARBA" id="ARBA00010867"/>
    </source>
</evidence>
<evidence type="ECO:0000256" key="8">
    <source>
        <dbReference type="ARBA" id="ARBA00023136"/>
    </source>
</evidence>
<evidence type="ECO:0000256" key="5">
    <source>
        <dbReference type="ARBA" id="ARBA00022946"/>
    </source>
</evidence>
<evidence type="ECO:0000256" key="7">
    <source>
        <dbReference type="ARBA" id="ARBA00023128"/>
    </source>
</evidence>
<comment type="subunit">
    <text evidence="9">Component of the TIM23 complex.</text>
</comment>
<proteinExistence type="inferred from homology"/>
<keyword evidence="4 9" id="KW-0812">Transmembrane</keyword>
<keyword evidence="7 9" id="KW-0496">Mitochondrion</keyword>
<dbReference type="OrthoDB" id="436405at2759"/>
<dbReference type="GO" id="GO:0030150">
    <property type="term" value="P:protein import into mitochondrial matrix"/>
    <property type="evidence" value="ECO:0007669"/>
    <property type="project" value="UniProtKB-UniRule"/>
</dbReference>
<accession>A0A448YER1</accession>
<evidence type="ECO:0000256" key="9">
    <source>
        <dbReference type="RuleBase" id="RU367142"/>
    </source>
</evidence>
<gene>
    <name evidence="10" type="ORF">BRENAR_LOCUS129</name>
</gene>
<dbReference type="EMBL" id="CAACVR010000001">
    <property type="protein sequence ID" value="VEU19392.1"/>
    <property type="molecule type" value="Genomic_DNA"/>
</dbReference>
<evidence type="ECO:0000313" key="10">
    <source>
        <dbReference type="EMBL" id="VEU19392.1"/>
    </source>
</evidence>
<dbReference type="FunCoup" id="A0A448YER1">
    <property type="interactions" value="262"/>
</dbReference>
<dbReference type="Gene3D" id="3.10.450.320">
    <property type="entry name" value="Mitochondrial import inner membrane translocase subunit Tim21"/>
    <property type="match status" value="1"/>
</dbReference>
<keyword evidence="8 9" id="KW-0472">Membrane</keyword>
<feature type="transmembrane region" description="Helical" evidence="9">
    <location>
        <begin position="25"/>
        <end position="47"/>
    </location>
</feature>
<dbReference type="PANTHER" id="PTHR13032:SF6">
    <property type="entry name" value="MITOCHONDRIAL IMPORT INNER MEMBRANE TRANSLOCASE SUBUNIT TIM21"/>
    <property type="match status" value="1"/>
</dbReference>
<keyword evidence="11" id="KW-1185">Reference proteome</keyword>